<dbReference type="SMART" id="SM00978">
    <property type="entry name" value="Tim44"/>
    <property type="match status" value="1"/>
</dbReference>
<keyword evidence="10" id="KW-0378">Hydrolase</keyword>
<sequence>MDPVLLILAGVTAFILFRLISVMGTRTGHEQRQEFEPAPQKSARDSQAEAEFADDADDMAAPKPVSTNARVLRDADPSFDEAAFLDGARGAYEMIVEGFASGDLRSLRAFLSDSIYDAFKSAVVARDDAGHEVELKFVGIDHAAIVDSEVDGQTMSATAEFTSNQVRVTRDREGEVVDGDPNRIDLDATPVIAPTFRQTVIFFLAGAVAVILTAIFVFGGFFPVFEEQAYDDSAFEAPRLALRPVQFADLDGWRADDLKPAFDAFLQSCEAIDGMERHAQANPQENLGAPFSGISLGGVAADWQSVCETGRRLAASLQLGDGDRSAVLRQFFEVEFAPMQVLNRRDPLPDGPAAGASSRLDDTGVFTGYFEPAYRAARNPTPLYTVPVYARPDDLVEVDLGAFRDELAGERIAGRIKGARLVPYPDHHEINNGALDGLAETIAWLAPNDLFFLQIQGSGQLIFDDGSRQRVGYAGQNGQPYTAIGRVMVRDGVMALSDVSMQSIRQWLDTASVDDARRMREENESYVFFRPLDGVSAGDGPLGAQGVSLTQERSLAVDRRFHALGAPVWVDIDPVPGNGPDRIRRLMIAQDTGGAIRGPVRGDVFWGSGAQAEAVAGKMNASGRMYVLLPRNLAAQISVLTPQ</sequence>
<comment type="caution">
    <text evidence="10">The sequence shown here is derived from an EMBL/GenBank/DDBJ whole genome shotgun (WGS) entry which is preliminary data.</text>
</comment>
<evidence type="ECO:0000256" key="4">
    <source>
        <dbReference type="ARBA" id="ARBA00023316"/>
    </source>
</evidence>
<feature type="region of interest" description="Disordered" evidence="6">
    <location>
        <begin position="29"/>
        <end position="62"/>
    </location>
</feature>
<reference evidence="10 11" key="1">
    <citation type="submission" date="2024-02" db="EMBL/GenBank/DDBJ databases">
        <authorList>
            <person name="Chen Y."/>
            <person name="Shah S."/>
            <person name="Dougan E. K."/>
            <person name="Thang M."/>
            <person name="Chan C."/>
        </authorList>
    </citation>
    <scope>NUCLEOTIDE SEQUENCE [LARGE SCALE GENOMIC DNA]</scope>
</reference>
<dbReference type="EMBL" id="CAXAMM010016668">
    <property type="protein sequence ID" value="CAK9039362.1"/>
    <property type="molecule type" value="Genomic_DNA"/>
</dbReference>
<dbReference type="SUPFAM" id="SSF54427">
    <property type="entry name" value="NTF2-like"/>
    <property type="match status" value="1"/>
</dbReference>
<dbReference type="EC" id="4.2.2.n1" evidence="2"/>
<feature type="transmembrane region" description="Helical" evidence="7">
    <location>
        <begin position="6"/>
        <end position="25"/>
    </location>
</feature>
<dbReference type="GO" id="GO:0016787">
    <property type="term" value="F:hydrolase activity"/>
    <property type="evidence" value="ECO:0007669"/>
    <property type="project" value="UniProtKB-KW"/>
</dbReference>
<keyword evidence="3" id="KW-0456">Lyase</keyword>
<protein>
    <recommendedName>
        <fullName evidence="2">peptidoglycan lytic exotransglycosylase</fullName>
        <ecNumber evidence="2">4.2.2.n1</ecNumber>
    </recommendedName>
    <alternativeName>
        <fullName evidence="5">Murein hydrolase A</fullName>
    </alternativeName>
</protein>
<dbReference type="InterPro" id="IPR010611">
    <property type="entry name" value="3D_dom"/>
</dbReference>
<dbReference type="Gene3D" id="2.40.240.50">
    <property type="entry name" value="Barwin-like endoglucanases"/>
    <property type="match status" value="1"/>
</dbReference>
<feature type="domain" description="Lytic transglycosylase MltA" evidence="8">
    <location>
        <begin position="373"/>
        <end position="530"/>
    </location>
</feature>
<evidence type="ECO:0000256" key="6">
    <source>
        <dbReference type="SAM" id="MobiDB-lite"/>
    </source>
</evidence>
<dbReference type="InterPro" id="IPR005300">
    <property type="entry name" value="MltA_B"/>
</dbReference>
<evidence type="ECO:0000313" key="11">
    <source>
        <dbReference type="Proteomes" id="UP001642464"/>
    </source>
</evidence>
<evidence type="ECO:0000256" key="1">
    <source>
        <dbReference type="ARBA" id="ARBA00001420"/>
    </source>
</evidence>
<dbReference type="SUPFAM" id="SSF50685">
    <property type="entry name" value="Barwin-like endoglucanases"/>
    <property type="match status" value="1"/>
</dbReference>
<dbReference type="Proteomes" id="UP001642464">
    <property type="component" value="Unassembled WGS sequence"/>
</dbReference>
<dbReference type="CDD" id="cd14668">
    <property type="entry name" value="mlta_B"/>
    <property type="match status" value="1"/>
</dbReference>
<organism evidence="10 11">
    <name type="scientific">Durusdinium trenchii</name>
    <dbReference type="NCBI Taxonomy" id="1381693"/>
    <lineage>
        <taxon>Eukaryota</taxon>
        <taxon>Sar</taxon>
        <taxon>Alveolata</taxon>
        <taxon>Dinophyceae</taxon>
        <taxon>Suessiales</taxon>
        <taxon>Symbiodiniaceae</taxon>
        <taxon>Durusdinium</taxon>
    </lineage>
</organism>
<evidence type="ECO:0000256" key="3">
    <source>
        <dbReference type="ARBA" id="ARBA00023239"/>
    </source>
</evidence>
<dbReference type="PANTHER" id="PTHR30124:SF0">
    <property type="entry name" value="MEMBRANE-BOUND LYTIC MUREIN TRANSGLYCOSYLASE A"/>
    <property type="match status" value="1"/>
</dbReference>
<comment type="catalytic activity">
    <reaction evidence="1">
        <text>Exolytic cleavage of the (1-&gt;4)-beta-glycosidic linkage between N-acetylmuramic acid (MurNAc) and N-acetylglucosamine (GlcNAc) residues in peptidoglycan, from either the reducing or the non-reducing ends of the peptidoglycan chains, with concomitant formation of a 1,6-anhydrobond in the MurNAc residue.</text>
        <dbReference type="EC" id="4.2.2.n1"/>
    </reaction>
</comment>
<dbReference type="InterPro" id="IPR007379">
    <property type="entry name" value="Tim44-like_dom"/>
</dbReference>
<evidence type="ECO:0000259" key="9">
    <source>
        <dbReference type="SMART" id="SM00978"/>
    </source>
</evidence>
<feature type="transmembrane region" description="Helical" evidence="7">
    <location>
        <begin position="200"/>
        <end position="225"/>
    </location>
</feature>
<evidence type="ECO:0000259" key="8">
    <source>
        <dbReference type="SMART" id="SM00925"/>
    </source>
</evidence>
<evidence type="ECO:0000256" key="5">
    <source>
        <dbReference type="ARBA" id="ARBA00030918"/>
    </source>
</evidence>
<dbReference type="NCBIfam" id="NF033779">
    <property type="entry name" value="Tim44_TimA_adap"/>
    <property type="match status" value="1"/>
</dbReference>
<dbReference type="PANTHER" id="PTHR30124">
    <property type="entry name" value="MEMBRANE-BOUND LYTIC MUREIN TRANSGLYCOSYLASE A"/>
    <property type="match status" value="1"/>
</dbReference>
<keyword evidence="7" id="KW-0812">Transmembrane</keyword>
<dbReference type="SMART" id="SM00925">
    <property type="entry name" value="MltA"/>
    <property type="match status" value="1"/>
</dbReference>
<dbReference type="CDD" id="cd14485">
    <property type="entry name" value="mltA_like_LT_A"/>
    <property type="match status" value="1"/>
</dbReference>
<keyword evidence="7" id="KW-1133">Transmembrane helix</keyword>
<gene>
    <name evidence="10" type="ORF">SCF082_LOCUS23020</name>
</gene>
<name>A0ABP0LKW7_9DINO</name>
<evidence type="ECO:0000313" key="10">
    <source>
        <dbReference type="EMBL" id="CAK9039362.1"/>
    </source>
</evidence>
<keyword evidence="7" id="KW-0472">Membrane</keyword>
<dbReference type="InterPro" id="IPR036908">
    <property type="entry name" value="RlpA-like_sf"/>
</dbReference>
<evidence type="ECO:0000256" key="7">
    <source>
        <dbReference type="SAM" id="Phobius"/>
    </source>
</evidence>
<dbReference type="Pfam" id="PF03562">
    <property type="entry name" value="MltA"/>
    <property type="match status" value="1"/>
</dbReference>
<feature type="domain" description="Tim44-like" evidence="9">
    <location>
        <begin position="65"/>
        <end position="197"/>
    </location>
</feature>
<dbReference type="Pfam" id="PF04280">
    <property type="entry name" value="Tim44"/>
    <property type="match status" value="1"/>
</dbReference>
<keyword evidence="4" id="KW-0961">Cell wall biogenesis/degradation</keyword>
<proteinExistence type="predicted"/>
<dbReference type="Gene3D" id="3.10.450.240">
    <property type="match status" value="1"/>
</dbReference>
<dbReference type="Gene3D" id="2.40.40.10">
    <property type="entry name" value="RlpA-like domain"/>
    <property type="match status" value="1"/>
</dbReference>
<keyword evidence="11" id="KW-1185">Reference proteome</keyword>
<dbReference type="InterPro" id="IPR032710">
    <property type="entry name" value="NTF2-like_dom_sf"/>
</dbReference>
<dbReference type="Pfam" id="PF06725">
    <property type="entry name" value="3D"/>
    <property type="match status" value="1"/>
</dbReference>
<accession>A0ABP0LKW7</accession>
<evidence type="ECO:0000256" key="2">
    <source>
        <dbReference type="ARBA" id="ARBA00012587"/>
    </source>
</evidence>
<dbReference type="InterPro" id="IPR026044">
    <property type="entry name" value="MltA"/>
</dbReference>